<gene>
    <name evidence="2" type="ORF">UW25_C0002G0059</name>
</gene>
<dbReference type="AlphaFoldDB" id="A0A837ICD7"/>
<evidence type="ECO:0000256" key="1">
    <source>
        <dbReference type="SAM" id="SignalP"/>
    </source>
</evidence>
<evidence type="ECO:0000313" key="2">
    <source>
        <dbReference type="EMBL" id="KKT37113.1"/>
    </source>
</evidence>
<keyword evidence="1" id="KW-0732">Signal</keyword>
<protein>
    <submittedName>
        <fullName evidence="2">PE-PGRS family protein</fullName>
    </submittedName>
</protein>
<dbReference type="Proteomes" id="UP000033815">
    <property type="component" value="Unassembled WGS sequence"/>
</dbReference>
<evidence type="ECO:0000313" key="3">
    <source>
        <dbReference type="Proteomes" id="UP000033815"/>
    </source>
</evidence>
<organism evidence="2 3">
    <name type="scientific">Candidatus Nomurabacteria bacterium GW2011_GWB1_44_12</name>
    <dbReference type="NCBI Taxonomy" id="1618748"/>
    <lineage>
        <taxon>Bacteria</taxon>
        <taxon>Candidatus Nomuraibacteriota</taxon>
    </lineage>
</organism>
<reference evidence="2 3" key="1">
    <citation type="journal article" date="2015" name="Nature">
        <title>rRNA introns, odd ribosomes, and small enigmatic genomes across a large radiation of phyla.</title>
        <authorList>
            <person name="Brown C.T."/>
            <person name="Hug L.A."/>
            <person name="Thomas B.C."/>
            <person name="Sharon I."/>
            <person name="Castelle C.J."/>
            <person name="Singh A."/>
            <person name="Wilkins M.J."/>
            <person name="Williams K.H."/>
            <person name="Banfield J.F."/>
        </authorList>
    </citation>
    <scope>NUCLEOTIDE SEQUENCE [LARGE SCALE GENOMIC DNA]</scope>
</reference>
<comment type="caution">
    <text evidence="2">The sequence shown here is derived from an EMBL/GenBank/DDBJ whole genome shotgun (WGS) entry which is preliminary data.</text>
</comment>
<sequence length="439" mass="42708">MKKIIRTIVVALVLLGGLPAVTFAGVQTFTDPALNGTVANTFTVLAGVTSVSVSMSGGGGACCGSFIVVKDGGNSSFGSLLTVNGGHGAKALQKGTAGGAGGTDGTSGVICGGAANCPGVGGNSLFGTGGDVLSGVNNVYWTNTSGTKFRGSPGQGYGSGGSGYLSSTGNVGFGGGGGAGAVDSQQLTVVPGTPYQITVGAGGKWDDNGAGAGAPGFVSVSYVDPGMVDVSSNISSSWTITGPETITGSGTSQSVASPPGTYTIIWNDVPEYTTPATQSFTLASGGTINFGGTYTAITCANGATNPTACDQCPATYSYNGTSCVACSNGGCSGTEPSLICNNGALNPPTCSQCPAGNAFLSPSCIPCVGGCSGSEPSLTCNNLALNPPYCSVCPGGQDLSTGVCAPTAPVSLIGNGACDAGEELILSECGAPKTKWWMF</sequence>
<name>A0A837ICD7_9BACT</name>
<feature type="signal peptide" evidence="1">
    <location>
        <begin position="1"/>
        <end position="24"/>
    </location>
</feature>
<dbReference type="EMBL" id="LCHP01000002">
    <property type="protein sequence ID" value="KKT37113.1"/>
    <property type="molecule type" value="Genomic_DNA"/>
</dbReference>
<accession>A0A837ICD7</accession>
<proteinExistence type="predicted"/>
<feature type="chain" id="PRO_5032561219" evidence="1">
    <location>
        <begin position="25"/>
        <end position="439"/>
    </location>
</feature>